<evidence type="ECO:0000313" key="1">
    <source>
        <dbReference type="EMBL" id="RZC72828.1"/>
    </source>
</evidence>
<name>A0A4Y7KL60_PAPSO</name>
<organism evidence="1 2">
    <name type="scientific">Papaver somniferum</name>
    <name type="common">Opium poppy</name>
    <dbReference type="NCBI Taxonomy" id="3469"/>
    <lineage>
        <taxon>Eukaryota</taxon>
        <taxon>Viridiplantae</taxon>
        <taxon>Streptophyta</taxon>
        <taxon>Embryophyta</taxon>
        <taxon>Tracheophyta</taxon>
        <taxon>Spermatophyta</taxon>
        <taxon>Magnoliopsida</taxon>
        <taxon>Ranunculales</taxon>
        <taxon>Papaveraceae</taxon>
        <taxon>Papaveroideae</taxon>
        <taxon>Papaver</taxon>
    </lineage>
</organism>
<accession>A0A4Y7KL60</accession>
<gene>
    <name evidence="1" type="ORF">C5167_048308</name>
</gene>
<dbReference type="AlphaFoldDB" id="A0A4Y7KL60"/>
<dbReference type="Proteomes" id="UP000316621">
    <property type="component" value="Chromosome 8"/>
</dbReference>
<sequence length="51" mass="5893">MRRFLTIDQKFPLISLIFFTLSVSFFLSVSETIFSATLPQTLTSSRIQLHL</sequence>
<proteinExistence type="predicted"/>
<keyword evidence="2" id="KW-1185">Reference proteome</keyword>
<evidence type="ECO:0000313" key="2">
    <source>
        <dbReference type="Proteomes" id="UP000316621"/>
    </source>
</evidence>
<protein>
    <submittedName>
        <fullName evidence="1">Uncharacterized protein</fullName>
    </submittedName>
</protein>
<reference evidence="1 2" key="1">
    <citation type="journal article" date="2018" name="Science">
        <title>The opium poppy genome and morphinan production.</title>
        <authorList>
            <person name="Guo L."/>
            <person name="Winzer T."/>
            <person name="Yang X."/>
            <person name="Li Y."/>
            <person name="Ning Z."/>
            <person name="He Z."/>
            <person name="Teodor R."/>
            <person name="Lu Y."/>
            <person name="Bowser T.A."/>
            <person name="Graham I.A."/>
            <person name="Ye K."/>
        </authorList>
    </citation>
    <scope>NUCLEOTIDE SEQUENCE [LARGE SCALE GENOMIC DNA]</scope>
    <source>
        <strain evidence="2">cv. HN1</strain>
        <tissue evidence="1">Leaves</tissue>
    </source>
</reference>
<dbReference type="EMBL" id="CM010722">
    <property type="protein sequence ID" value="RZC72828.1"/>
    <property type="molecule type" value="Genomic_DNA"/>
</dbReference>
<dbReference type="Gramene" id="RZC72828">
    <property type="protein sequence ID" value="RZC72828"/>
    <property type="gene ID" value="C5167_048308"/>
</dbReference>